<evidence type="ECO:0000256" key="1">
    <source>
        <dbReference type="SAM" id="MobiDB-lite"/>
    </source>
</evidence>
<dbReference type="AlphaFoldDB" id="A0AA39QXK1"/>
<feature type="compositionally biased region" description="Basic and acidic residues" evidence="1">
    <location>
        <begin position="515"/>
        <end position="528"/>
    </location>
</feature>
<protein>
    <recommendedName>
        <fullName evidence="2">Gfd2/YDR514C-like C-terminal domain-containing protein</fullName>
    </recommendedName>
</protein>
<dbReference type="PANTHER" id="PTHR28083:SF1">
    <property type="entry name" value="GOOD FOR FULL DBP5 ACTIVITY PROTEIN 2"/>
    <property type="match status" value="1"/>
</dbReference>
<evidence type="ECO:0000313" key="3">
    <source>
        <dbReference type="EMBL" id="KAK0510271.1"/>
    </source>
</evidence>
<organism evidence="3 4">
    <name type="scientific">Cladonia borealis</name>
    <dbReference type="NCBI Taxonomy" id="184061"/>
    <lineage>
        <taxon>Eukaryota</taxon>
        <taxon>Fungi</taxon>
        <taxon>Dikarya</taxon>
        <taxon>Ascomycota</taxon>
        <taxon>Pezizomycotina</taxon>
        <taxon>Lecanoromycetes</taxon>
        <taxon>OSLEUM clade</taxon>
        <taxon>Lecanoromycetidae</taxon>
        <taxon>Lecanorales</taxon>
        <taxon>Lecanorineae</taxon>
        <taxon>Cladoniaceae</taxon>
        <taxon>Cladonia</taxon>
    </lineage>
</organism>
<feature type="domain" description="Gfd2/YDR514C-like C-terminal" evidence="2">
    <location>
        <begin position="226"/>
        <end position="326"/>
    </location>
</feature>
<dbReference type="EMBL" id="JAFEKC020000017">
    <property type="protein sequence ID" value="KAK0510271.1"/>
    <property type="molecule type" value="Genomic_DNA"/>
</dbReference>
<gene>
    <name evidence="3" type="ORF">JMJ35_007665</name>
</gene>
<name>A0AA39QXK1_9LECA</name>
<proteinExistence type="predicted"/>
<dbReference type="InterPro" id="IPR048519">
    <property type="entry name" value="Gfd2/YDR514C-like_C"/>
</dbReference>
<accession>A0AA39QXK1</accession>
<dbReference type="PANTHER" id="PTHR28083">
    <property type="entry name" value="GOOD FOR FULL DBP5 ACTIVITY PROTEIN 2"/>
    <property type="match status" value="1"/>
</dbReference>
<comment type="caution">
    <text evidence="3">The sequence shown here is derived from an EMBL/GenBank/DDBJ whole genome shotgun (WGS) entry which is preliminary data.</text>
</comment>
<dbReference type="Proteomes" id="UP001166286">
    <property type="component" value="Unassembled WGS sequence"/>
</dbReference>
<dbReference type="GO" id="GO:0005634">
    <property type="term" value="C:nucleus"/>
    <property type="evidence" value="ECO:0007669"/>
    <property type="project" value="TreeGrafter"/>
</dbReference>
<dbReference type="InterPro" id="IPR040151">
    <property type="entry name" value="Gfd2/YDR514C-like"/>
</dbReference>
<reference evidence="3" key="1">
    <citation type="submission" date="2023-03" db="EMBL/GenBank/DDBJ databases">
        <title>Complete genome of Cladonia borealis.</title>
        <authorList>
            <person name="Park H."/>
        </authorList>
    </citation>
    <scope>NUCLEOTIDE SEQUENCE</scope>
    <source>
        <strain evidence="3">ANT050790</strain>
    </source>
</reference>
<feature type="region of interest" description="Disordered" evidence="1">
    <location>
        <begin position="488"/>
        <end position="533"/>
    </location>
</feature>
<dbReference type="GO" id="GO:0003676">
    <property type="term" value="F:nucleic acid binding"/>
    <property type="evidence" value="ECO:0007669"/>
    <property type="project" value="InterPro"/>
</dbReference>
<feature type="region of interest" description="Disordered" evidence="1">
    <location>
        <begin position="564"/>
        <end position="589"/>
    </location>
</feature>
<dbReference type="SUPFAM" id="SSF53098">
    <property type="entry name" value="Ribonuclease H-like"/>
    <property type="match status" value="1"/>
</dbReference>
<evidence type="ECO:0000313" key="4">
    <source>
        <dbReference type="Proteomes" id="UP001166286"/>
    </source>
</evidence>
<dbReference type="Gene3D" id="3.30.420.10">
    <property type="entry name" value="Ribonuclease H-like superfamily/Ribonuclease H"/>
    <property type="match status" value="1"/>
</dbReference>
<sequence>MSEMKVGQLAGEQERFCPFAALNRYPYKYLRGDDSEKVAQKYFGFGEFRNHGWTIYYIRTLLDSSPKPLLLIPKPEVEAFFVEIYQTLGVYAGFPEVCYHPGFDIGFTEDGIPRPRYLGQFHNFCSLTDLEAMIPAPGEAGEEPQEVDDRSFPAFRRKMAEAILAGKNKSKAAKEKKRRERMSFFADPNLMWEQAKAAQAAYEKAIKLPKLVPTDPAPYPFHDSVIFICVDVEAYEKNQRQITEIGISTLDTSDLVNTPPGEGGANWMQKIRARHFRVKEYAHLKNSVHVSGCPDKFLERFGTSEWISSFNAPQVVASCFRHPFSAPGQYTPFPADNLPIGRYGYDQQLLSQYLQPRNDSHQKRNIILVGHDIKSDIQYLKTIGYDVTTQPNLVEAIDTTHLFKAMKHGHNTPSLGAVLIELGLTGWHLHNAGNDAGYTMEALIGLSFAALTTTPKTIPQQEELDAAAEEAQARLVDDIEEWEIADEEGGDGGAAVPLSEKKENPTFDQGIKRGQKAEENKNSNDRKNAFGSSAYGEAFPSLKESIQRQGVIKFHDANEKKMKEIADTSNGGKDYVPPHLRGGEAEDDGKETLVWKEGHVFEFGKDKEEGEGGLKLPEKKKKLSQKTKKRLRELEVDEEYFTI</sequence>
<keyword evidence="4" id="KW-1185">Reference proteome</keyword>
<dbReference type="InterPro" id="IPR036397">
    <property type="entry name" value="RNaseH_sf"/>
</dbReference>
<dbReference type="Pfam" id="PF21762">
    <property type="entry name" value="DEDDh_C"/>
    <property type="match status" value="2"/>
</dbReference>
<dbReference type="InterPro" id="IPR012337">
    <property type="entry name" value="RNaseH-like_sf"/>
</dbReference>
<feature type="domain" description="Gfd2/YDR514C-like C-terminal" evidence="2">
    <location>
        <begin position="352"/>
        <end position="445"/>
    </location>
</feature>
<evidence type="ECO:0000259" key="2">
    <source>
        <dbReference type="Pfam" id="PF21762"/>
    </source>
</evidence>